<dbReference type="PANTHER" id="PTHR43065">
    <property type="entry name" value="SENSOR HISTIDINE KINASE"/>
    <property type="match status" value="1"/>
</dbReference>
<dbReference type="SUPFAM" id="SSF47384">
    <property type="entry name" value="Homodimeric domain of signal transducing histidine kinase"/>
    <property type="match status" value="1"/>
</dbReference>
<dbReference type="Gene3D" id="3.30.450.40">
    <property type="match status" value="4"/>
</dbReference>
<comment type="caution">
    <text evidence="10">The sequence shown here is derived from an EMBL/GenBank/DDBJ whole genome shotgun (WGS) entry which is preliminary data.</text>
</comment>
<evidence type="ECO:0000256" key="5">
    <source>
        <dbReference type="ARBA" id="ARBA00022741"/>
    </source>
</evidence>
<dbReference type="PANTHER" id="PTHR43065:SF10">
    <property type="entry name" value="PEROXIDE STRESS-ACTIVATED HISTIDINE KINASE MAK3"/>
    <property type="match status" value="1"/>
</dbReference>
<dbReference type="InterPro" id="IPR036097">
    <property type="entry name" value="HisK_dim/P_sf"/>
</dbReference>
<evidence type="ECO:0000256" key="1">
    <source>
        <dbReference type="ARBA" id="ARBA00000085"/>
    </source>
</evidence>
<dbReference type="EC" id="2.7.13.3" evidence="2"/>
<keyword evidence="7" id="KW-0067">ATP-binding</keyword>
<dbReference type="Pfam" id="PF00512">
    <property type="entry name" value="HisKA"/>
    <property type="match status" value="1"/>
</dbReference>
<name>A0A7C3V1F2_9BACT</name>
<proteinExistence type="predicted"/>
<feature type="domain" description="Histidine kinase" evidence="9">
    <location>
        <begin position="553"/>
        <end position="764"/>
    </location>
</feature>
<sequence>MSERTAFMSQMVELLTSTVSFGERLSNMVHLLARFMKVDEALYFGLDKTKETLNLQISSRGALPGQPRLEFPLGQGVVGAAAKTRKPQMVHRDQEGVLLDNAPLEKIQPDFHTLAAFPVADDNFLYGVLLLIDTHLRTFTPSERQAVHLASLMLAATLRQGLLQEEAKKRIAELSVLFEVGKALSSTVELDDLLERVVSTTAKVINARGAALQIIDAETGETRVTSYYGQVPVAKLCPPLPSGGEASGSAEMPFLQGETSDAQGRIHYHLAVPLTFKRQLHGTLCVFDKIIPGGGPQPFDPENRQLMFTMAGLIVNALENALTYQQVETLAERNERMVRNLTVLQEVSQAMLTTVQEERLLDIIIQGLIQPSGLGFDRVQILEVDEASQTLRGRKGAQRPPDAPALPLSEVLFQPLAKELPTSEWQIPISPGLGAMAQAVLRMRPVHQHPSLPQSGAGAPWPSTFDAQEYFVVPLVVKDRATGVIVVDNQASGRPLEPEPLHVLQMLATQAALMLENAHLYSTIEANNRELMLIRERMLESDRLAALSSLASGMAHEIRNPLVSIGGFARRIAKLVEKDSPLRGYVEVIQEEVSRLEKLLREILDFTGENLSYFGDHDLSQLIEDTLPLLQRDLDACHIKVVKDLQPIPRIHCDDRQIKQVFYNLFQNARQAMHETGGTLTIRTYTQEREDGLYAAAAVSDTGGGIPLDVLHNIFNPFFSTKDYGTGLGLSIAQRIVARHYGHIEVKNELGRGVTFIVTLPIAKYCLVKDAGQGAALAGALNAPSGGRR</sequence>
<accession>A0A7C3V1F2</accession>
<evidence type="ECO:0000256" key="6">
    <source>
        <dbReference type="ARBA" id="ARBA00022777"/>
    </source>
</evidence>
<dbReference type="InterPro" id="IPR029016">
    <property type="entry name" value="GAF-like_dom_sf"/>
</dbReference>
<dbReference type="InterPro" id="IPR003594">
    <property type="entry name" value="HATPase_dom"/>
</dbReference>
<keyword evidence="3" id="KW-0597">Phosphoprotein</keyword>
<comment type="catalytic activity">
    <reaction evidence="1">
        <text>ATP + protein L-histidine = ADP + protein N-phospho-L-histidine.</text>
        <dbReference type="EC" id="2.7.13.3"/>
    </reaction>
</comment>
<evidence type="ECO:0000256" key="3">
    <source>
        <dbReference type="ARBA" id="ARBA00022553"/>
    </source>
</evidence>
<dbReference type="SMART" id="SM00387">
    <property type="entry name" value="HATPase_c"/>
    <property type="match status" value="1"/>
</dbReference>
<evidence type="ECO:0000259" key="9">
    <source>
        <dbReference type="PROSITE" id="PS50109"/>
    </source>
</evidence>
<dbReference type="InterPro" id="IPR036890">
    <property type="entry name" value="HATPase_C_sf"/>
</dbReference>
<dbReference type="GO" id="GO:0000155">
    <property type="term" value="F:phosphorelay sensor kinase activity"/>
    <property type="evidence" value="ECO:0007669"/>
    <property type="project" value="InterPro"/>
</dbReference>
<dbReference type="Pfam" id="PF01590">
    <property type="entry name" value="GAF"/>
    <property type="match status" value="1"/>
</dbReference>
<dbReference type="PRINTS" id="PR00344">
    <property type="entry name" value="BCTRLSENSOR"/>
</dbReference>
<evidence type="ECO:0000256" key="4">
    <source>
        <dbReference type="ARBA" id="ARBA00022679"/>
    </source>
</evidence>
<evidence type="ECO:0000313" key="10">
    <source>
        <dbReference type="EMBL" id="HGF35381.1"/>
    </source>
</evidence>
<evidence type="ECO:0000256" key="2">
    <source>
        <dbReference type="ARBA" id="ARBA00012438"/>
    </source>
</evidence>
<evidence type="ECO:0000256" key="8">
    <source>
        <dbReference type="ARBA" id="ARBA00023012"/>
    </source>
</evidence>
<dbReference type="Pfam" id="PF02518">
    <property type="entry name" value="HATPase_c"/>
    <property type="match status" value="1"/>
</dbReference>
<dbReference type="SMART" id="SM00388">
    <property type="entry name" value="HisKA"/>
    <property type="match status" value="1"/>
</dbReference>
<reference evidence="10" key="1">
    <citation type="journal article" date="2020" name="mSystems">
        <title>Genome- and Community-Level Interaction Insights into Carbon Utilization and Element Cycling Functions of Hydrothermarchaeota in Hydrothermal Sediment.</title>
        <authorList>
            <person name="Zhou Z."/>
            <person name="Liu Y."/>
            <person name="Xu W."/>
            <person name="Pan J."/>
            <person name="Luo Z.H."/>
            <person name="Li M."/>
        </authorList>
    </citation>
    <scope>NUCLEOTIDE SEQUENCE [LARGE SCALE GENOMIC DNA]</scope>
    <source>
        <strain evidence="10">SpSt-897</strain>
    </source>
</reference>
<dbReference type="SUPFAM" id="SSF55874">
    <property type="entry name" value="ATPase domain of HSP90 chaperone/DNA topoisomerase II/histidine kinase"/>
    <property type="match status" value="1"/>
</dbReference>
<evidence type="ECO:0000256" key="7">
    <source>
        <dbReference type="ARBA" id="ARBA00022840"/>
    </source>
</evidence>
<dbReference type="InterPro" id="IPR003018">
    <property type="entry name" value="GAF"/>
</dbReference>
<dbReference type="EMBL" id="DTMF01000325">
    <property type="protein sequence ID" value="HGF35381.1"/>
    <property type="molecule type" value="Genomic_DNA"/>
</dbReference>
<gene>
    <name evidence="10" type="ORF">ENW96_13550</name>
</gene>
<keyword evidence="6" id="KW-0418">Kinase</keyword>
<keyword evidence="5" id="KW-0547">Nucleotide-binding</keyword>
<keyword evidence="8" id="KW-0902">Two-component regulatory system</keyword>
<protein>
    <recommendedName>
        <fullName evidence="2">histidine kinase</fullName>
        <ecNumber evidence="2">2.7.13.3</ecNumber>
    </recommendedName>
</protein>
<dbReference type="SUPFAM" id="SSF55781">
    <property type="entry name" value="GAF domain-like"/>
    <property type="match status" value="3"/>
</dbReference>
<dbReference type="Gene3D" id="3.30.565.10">
    <property type="entry name" value="Histidine kinase-like ATPase, C-terminal domain"/>
    <property type="match status" value="1"/>
</dbReference>
<dbReference type="Gene3D" id="1.10.287.130">
    <property type="match status" value="1"/>
</dbReference>
<dbReference type="InterPro" id="IPR005467">
    <property type="entry name" value="His_kinase_dom"/>
</dbReference>
<dbReference type="SMART" id="SM00065">
    <property type="entry name" value="GAF"/>
    <property type="match status" value="3"/>
</dbReference>
<dbReference type="InterPro" id="IPR004358">
    <property type="entry name" value="Sig_transdc_His_kin-like_C"/>
</dbReference>
<dbReference type="InterPro" id="IPR003661">
    <property type="entry name" value="HisK_dim/P_dom"/>
</dbReference>
<dbReference type="PROSITE" id="PS50109">
    <property type="entry name" value="HIS_KIN"/>
    <property type="match status" value="1"/>
</dbReference>
<keyword evidence="4" id="KW-0808">Transferase</keyword>
<dbReference type="GO" id="GO:0005524">
    <property type="term" value="F:ATP binding"/>
    <property type="evidence" value="ECO:0007669"/>
    <property type="project" value="UniProtKB-KW"/>
</dbReference>
<organism evidence="10">
    <name type="scientific">Desulfobacca acetoxidans</name>
    <dbReference type="NCBI Taxonomy" id="60893"/>
    <lineage>
        <taxon>Bacteria</taxon>
        <taxon>Pseudomonadati</taxon>
        <taxon>Thermodesulfobacteriota</taxon>
        <taxon>Desulfobaccia</taxon>
        <taxon>Desulfobaccales</taxon>
        <taxon>Desulfobaccaceae</taxon>
        <taxon>Desulfobacca</taxon>
    </lineage>
</organism>
<dbReference type="Pfam" id="PF13492">
    <property type="entry name" value="GAF_3"/>
    <property type="match status" value="1"/>
</dbReference>
<dbReference type="AlphaFoldDB" id="A0A7C3V1F2"/>
<dbReference type="CDD" id="cd00082">
    <property type="entry name" value="HisKA"/>
    <property type="match status" value="1"/>
</dbReference>